<dbReference type="Pfam" id="PF00581">
    <property type="entry name" value="Rhodanese"/>
    <property type="match status" value="1"/>
</dbReference>
<dbReference type="SMART" id="SM00849">
    <property type="entry name" value="Lactamase_B"/>
    <property type="match status" value="1"/>
</dbReference>
<dbReference type="SUPFAM" id="SSF56281">
    <property type="entry name" value="Metallo-hydrolase/oxidoreductase"/>
    <property type="match status" value="1"/>
</dbReference>
<keyword evidence="1" id="KW-0479">Metal-binding</keyword>
<dbReference type="SMART" id="SM00450">
    <property type="entry name" value="RHOD"/>
    <property type="match status" value="1"/>
</dbReference>
<dbReference type="Proteomes" id="UP001597187">
    <property type="component" value="Unassembled WGS sequence"/>
</dbReference>
<dbReference type="SUPFAM" id="SSF52821">
    <property type="entry name" value="Rhodanese/Cell cycle control phosphatase"/>
    <property type="match status" value="1"/>
</dbReference>
<dbReference type="PANTHER" id="PTHR43084">
    <property type="entry name" value="PERSULFIDE DIOXYGENASE ETHE1"/>
    <property type="match status" value="1"/>
</dbReference>
<accession>A0ABD6AT67</accession>
<dbReference type="EMBL" id="JBHUDC010000003">
    <property type="protein sequence ID" value="MFD1512891.1"/>
    <property type="molecule type" value="Genomic_DNA"/>
</dbReference>
<sequence length="382" mass="40703">MTRTDGGTPSLTAEELKTRLDADESLRVLDVRNREEVEAWSIPAADHVTVPYMKFVAAGATGDVATLAADNGLDDGTDLVVVCAEGKASAEVADSLREAGVDAVNLADGMEGWARLYEATPFEETPRLVQYVRPSSGCLSYLVVSGEEAVVVDPLRAFTDRYFADAAELGAELRYAIDTHVHADHVSGLRTLADEGVEAVLPSGATDRGLADPERFTLLPPGGTLTVGRTELEAVATPGHTSEMTAYRVGDVLLTGDGVFAERVPRPDLEAGAAGATDHARDLHRTLTQRLSVLPDAMRVAPGHYDPDDGDGENAHISTLGRVRALPVFDMDAEAFVDYVTDRMGARPANYERIIAVNLGQETVDDEEAFELELGPNNCAAG</sequence>
<evidence type="ECO:0000313" key="3">
    <source>
        <dbReference type="EMBL" id="MFD1512891.1"/>
    </source>
</evidence>
<evidence type="ECO:0000313" key="4">
    <source>
        <dbReference type="Proteomes" id="UP001597187"/>
    </source>
</evidence>
<dbReference type="GO" id="GO:0046872">
    <property type="term" value="F:metal ion binding"/>
    <property type="evidence" value="ECO:0007669"/>
    <property type="project" value="UniProtKB-KW"/>
</dbReference>
<protein>
    <submittedName>
        <fullName evidence="3">MBL fold metallo-hydrolase</fullName>
    </submittedName>
</protein>
<dbReference type="InterPro" id="IPR001279">
    <property type="entry name" value="Metallo-B-lactamas"/>
</dbReference>
<evidence type="ECO:0000256" key="1">
    <source>
        <dbReference type="ARBA" id="ARBA00022723"/>
    </source>
</evidence>
<dbReference type="Gene3D" id="3.40.250.10">
    <property type="entry name" value="Rhodanese-like domain"/>
    <property type="match status" value="1"/>
</dbReference>
<dbReference type="InterPro" id="IPR036866">
    <property type="entry name" value="RibonucZ/Hydroxyglut_hydro"/>
</dbReference>
<organism evidence="3 4">
    <name type="scientific">Halomarina rubra</name>
    <dbReference type="NCBI Taxonomy" id="2071873"/>
    <lineage>
        <taxon>Archaea</taxon>
        <taxon>Methanobacteriati</taxon>
        <taxon>Methanobacteriota</taxon>
        <taxon>Stenosarchaea group</taxon>
        <taxon>Halobacteria</taxon>
        <taxon>Halobacteriales</taxon>
        <taxon>Natronomonadaceae</taxon>
        <taxon>Halomarina</taxon>
    </lineage>
</organism>
<reference evidence="3 4" key="1">
    <citation type="journal article" date="2019" name="Int. J. Syst. Evol. Microbiol.">
        <title>The Global Catalogue of Microorganisms (GCM) 10K type strain sequencing project: providing services to taxonomists for standard genome sequencing and annotation.</title>
        <authorList>
            <consortium name="The Broad Institute Genomics Platform"/>
            <consortium name="The Broad Institute Genome Sequencing Center for Infectious Disease"/>
            <person name="Wu L."/>
            <person name="Ma J."/>
        </authorList>
    </citation>
    <scope>NUCLEOTIDE SEQUENCE [LARGE SCALE GENOMIC DNA]</scope>
    <source>
        <strain evidence="3 4">CGMCC 1.12563</strain>
    </source>
</reference>
<dbReference type="PROSITE" id="PS50206">
    <property type="entry name" value="RHODANESE_3"/>
    <property type="match status" value="1"/>
</dbReference>
<dbReference type="InterPro" id="IPR001763">
    <property type="entry name" value="Rhodanese-like_dom"/>
</dbReference>
<dbReference type="InterPro" id="IPR036873">
    <property type="entry name" value="Rhodanese-like_dom_sf"/>
</dbReference>
<keyword evidence="4" id="KW-1185">Reference proteome</keyword>
<dbReference type="CDD" id="cd07724">
    <property type="entry name" value="POD-like_MBL-fold"/>
    <property type="match status" value="1"/>
</dbReference>
<dbReference type="InterPro" id="IPR051682">
    <property type="entry name" value="Mito_Persulfide_Diox"/>
</dbReference>
<dbReference type="RefSeq" id="WP_250872865.1">
    <property type="nucleotide sequence ID" value="NZ_JALXFV010000003.1"/>
</dbReference>
<evidence type="ECO:0000259" key="2">
    <source>
        <dbReference type="PROSITE" id="PS50206"/>
    </source>
</evidence>
<name>A0ABD6AT67_9EURY</name>
<dbReference type="PANTHER" id="PTHR43084:SF1">
    <property type="entry name" value="PERSULFIDE DIOXYGENASE ETHE1, MITOCHONDRIAL"/>
    <property type="match status" value="1"/>
</dbReference>
<dbReference type="Gene3D" id="3.60.15.10">
    <property type="entry name" value="Ribonuclease Z/Hydroxyacylglutathione hydrolase-like"/>
    <property type="match status" value="1"/>
</dbReference>
<dbReference type="InterPro" id="IPR044528">
    <property type="entry name" value="POD-like_MBL-fold"/>
</dbReference>
<dbReference type="Pfam" id="PF00753">
    <property type="entry name" value="Lactamase_B"/>
    <property type="match status" value="1"/>
</dbReference>
<dbReference type="AlphaFoldDB" id="A0ABD6AT67"/>
<gene>
    <name evidence="3" type="ORF">ACFSBT_06305</name>
</gene>
<proteinExistence type="predicted"/>
<feature type="domain" description="Rhodanese" evidence="2">
    <location>
        <begin position="22"/>
        <end position="121"/>
    </location>
</feature>
<comment type="caution">
    <text evidence="3">The sequence shown here is derived from an EMBL/GenBank/DDBJ whole genome shotgun (WGS) entry which is preliminary data.</text>
</comment>